<organism evidence="1 2">
    <name type="scientific">Steinernema carpocapsae</name>
    <name type="common">Entomopathogenic nematode</name>
    <dbReference type="NCBI Taxonomy" id="34508"/>
    <lineage>
        <taxon>Eukaryota</taxon>
        <taxon>Metazoa</taxon>
        <taxon>Ecdysozoa</taxon>
        <taxon>Nematoda</taxon>
        <taxon>Chromadorea</taxon>
        <taxon>Rhabditida</taxon>
        <taxon>Tylenchina</taxon>
        <taxon>Panagrolaimomorpha</taxon>
        <taxon>Strongyloidoidea</taxon>
        <taxon>Steinernematidae</taxon>
        <taxon>Steinernema</taxon>
    </lineage>
</organism>
<name>A0A4U8UU12_STECR</name>
<reference evidence="1 2" key="2">
    <citation type="journal article" date="2019" name="G3 (Bethesda)">
        <title>Hybrid Assembly of the Genome of the Entomopathogenic Nematode Steinernema carpocapsae Identifies the X-Chromosome.</title>
        <authorList>
            <person name="Serra L."/>
            <person name="Macchietto M."/>
            <person name="Macias-Munoz A."/>
            <person name="McGill C.J."/>
            <person name="Rodriguez I.M."/>
            <person name="Rodriguez B."/>
            <person name="Murad R."/>
            <person name="Mortazavi A."/>
        </authorList>
    </citation>
    <scope>NUCLEOTIDE SEQUENCE [LARGE SCALE GENOMIC DNA]</scope>
    <source>
        <strain evidence="1 2">ALL</strain>
    </source>
</reference>
<protein>
    <submittedName>
        <fullName evidence="1">Uncharacterized protein</fullName>
    </submittedName>
</protein>
<dbReference type="EMBL" id="AZBU02000001">
    <property type="protein sequence ID" value="TMS35248.1"/>
    <property type="molecule type" value="Genomic_DNA"/>
</dbReference>
<evidence type="ECO:0000313" key="1">
    <source>
        <dbReference type="EMBL" id="TMS35248.1"/>
    </source>
</evidence>
<comment type="caution">
    <text evidence="1">The sequence shown here is derived from an EMBL/GenBank/DDBJ whole genome shotgun (WGS) entry which is preliminary data.</text>
</comment>
<keyword evidence="2" id="KW-1185">Reference proteome</keyword>
<reference evidence="1 2" key="1">
    <citation type="journal article" date="2015" name="Genome Biol.">
        <title>Comparative genomics of Steinernema reveals deeply conserved gene regulatory networks.</title>
        <authorList>
            <person name="Dillman A.R."/>
            <person name="Macchietto M."/>
            <person name="Porter C.F."/>
            <person name="Rogers A."/>
            <person name="Williams B."/>
            <person name="Antoshechkin I."/>
            <person name="Lee M.M."/>
            <person name="Goodwin Z."/>
            <person name="Lu X."/>
            <person name="Lewis E.E."/>
            <person name="Goodrich-Blair H."/>
            <person name="Stock S.P."/>
            <person name="Adams B.J."/>
            <person name="Sternberg P.W."/>
            <person name="Mortazavi A."/>
        </authorList>
    </citation>
    <scope>NUCLEOTIDE SEQUENCE [LARGE SCALE GENOMIC DNA]</scope>
    <source>
        <strain evidence="1 2">ALL</strain>
    </source>
</reference>
<evidence type="ECO:0000313" key="2">
    <source>
        <dbReference type="Proteomes" id="UP000298663"/>
    </source>
</evidence>
<dbReference type="Proteomes" id="UP000298663">
    <property type="component" value="Unassembled WGS sequence"/>
</dbReference>
<dbReference type="AlphaFoldDB" id="A0A4U8UU12"/>
<sequence length="91" mass="10135">MQYGRMPLVPGKVGETRVHLDGPFLRNSLLPLRFILLSLLETTPGVLPLQLRVNNVRWNVTNPAVPVPAANVPDLPDRHNDATTELPLFAY</sequence>
<accession>A0A4U8UU12</accession>
<gene>
    <name evidence="1" type="ORF">L596_002692</name>
</gene>
<proteinExistence type="predicted"/>